<name>A0A6J4PVD3_9ACTN</name>
<sequence length="136" mass="15624">MGRALLEAERVVLRARLIVIIEPLAEGSLFFVLRLVEDETDVRTAAWEAIDGVLEDGTLEQLDRNEYLRREEYTDLNQFLGHIVAVDSARAAVIEERRPEVEAAFRRNAQLTADGRMILQRFALLLIHLAYRCMRS</sequence>
<proteinExistence type="predicted"/>
<accession>A0A6J4PVD3</accession>
<organism evidence="1">
    <name type="scientific">uncultured Rubrobacteraceae bacterium</name>
    <dbReference type="NCBI Taxonomy" id="349277"/>
    <lineage>
        <taxon>Bacteria</taxon>
        <taxon>Bacillati</taxon>
        <taxon>Actinomycetota</taxon>
        <taxon>Rubrobacteria</taxon>
        <taxon>Rubrobacterales</taxon>
        <taxon>Rubrobacteraceae</taxon>
        <taxon>environmental samples</taxon>
    </lineage>
</organism>
<gene>
    <name evidence="1" type="ORF">AVDCRST_MAG37-228</name>
</gene>
<evidence type="ECO:0000313" key="1">
    <source>
        <dbReference type="EMBL" id="CAA9425572.1"/>
    </source>
</evidence>
<dbReference type="AlphaFoldDB" id="A0A6J4PVD3"/>
<reference evidence="1" key="1">
    <citation type="submission" date="2020-02" db="EMBL/GenBank/DDBJ databases">
        <authorList>
            <person name="Meier V. D."/>
        </authorList>
    </citation>
    <scope>NUCLEOTIDE SEQUENCE</scope>
    <source>
        <strain evidence="1">AVDCRST_MAG37</strain>
    </source>
</reference>
<dbReference type="EMBL" id="CADCVD010000013">
    <property type="protein sequence ID" value="CAA9425572.1"/>
    <property type="molecule type" value="Genomic_DNA"/>
</dbReference>
<protein>
    <submittedName>
        <fullName evidence="1">Uncharacterized protein</fullName>
    </submittedName>
</protein>